<sequence>MPSTARRALARFTLDAFFLARDAENPLAAVEEVFDLIEPGFEPPAGRQSAKRLQ</sequence>
<dbReference type="EMBL" id="CP061281">
    <property type="protein sequence ID" value="QNS09147.1"/>
    <property type="molecule type" value="Genomic_DNA"/>
</dbReference>
<protein>
    <recommendedName>
        <fullName evidence="3">TetR family transcriptional regulator</fullName>
    </recommendedName>
</protein>
<evidence type="ECO:0000313" key="1">
    <source>
        <dbReference type="EMBL" id="QNS09147.1"/>
    </source>
</evidence>
<evidence type="ECO:0000313" key="2">
    <source>
        <dbReference type="Proteomes" id="UP000516428"/>
    </source>
</evidence>
<dbReference type="KEGG" id="sxn:IAG42_35800"/>
<reference evidence="1 2" key="1">
    <citation type="submission" date="2020-09" db="EMBL/GenBank/DDBJ databases">
        <title>A novel species.</title>
        <authorList>
            <person name="Gao J."/>
        </authorList>
    </citation>
    <scope>NUCLEOTIDE SEQUENCE [LARGE SCALE GENOMIC DNA]</scope>
    <source>
        <strain evidence="1 2">CRXT-Y-14</strain>
    </source>
</reference>
<dbReference type="AlphaFoldDB" id="A0A7H1BK92"/>
<proteinExistence type="predicted"/>
<dbReference type="RefSeq" id="WP_188341802.1">
    <property type="nucleotide sequence ID" value="NZ_CP061281.1"/>
</dbReference>
<dbReference type="Proteomes" id="UP000516428">
    <property type="component" value="Chromosome"/>
</dbReference>
<organism evidence="1 2">
    <name type="scientific">Streptomyces xanthii</name>
    <dbReference type="NCBI Taxonomy" id="2768069"/>
    <lineage>
        <taxon>Bacteria</taxon>
        <taxon>Bacillati</taxon>
        <taxon>Actinomycetota</taxon>
        <taxon>Actinomycetes</taxon>
        <taxon>Kitasatosporales</taxon>
        <taxon>Streptomycetaceae</taxon>
        <taxon>Streptomyces</taxon>
    </lineage>
</organism>
<evidence type="ECO:0008006" key="3">
    <source>
        <dbReference type="Google" id="ProtNLM"/>
    </source>
</evidence>
<keyword evidence="2" id="KW-1185">Reference proteome</keyword>
<name>A0A7H1BK92_9ACTN</name>
<gene>
    <name evidence="1" type="ORF">IAG42_35800</name>
</gene>
<accession>A0A7H1BK92</accession>